<dbReference type="Proteomes" id="UP000199306">
    <property type="component" value="Unassembled WGS sequence"/>
</dbReference>
<gene>
    <name evidence="2" type="ORF">SAMN04515674_12052</name>
</gene>
<keyword evidence="1" id="KW-0472">Membrane</keyword>
<evidence type="ECO:0000313" key="2">
    <source>
        <dbReference type="EMBL" id="SFQ46040.1"/>
    </source>
</evidence>
<dbReference type="GO" id="GO:0016740">
    <property type="term" value="F:transferase activity"/>
    <property type="evidence" value="ECO:0007669"/>
    <property type="project" value="UniProtKB-KW"/>
</dbReference>
<proteinExistence type="predicted"/>
<keyword evidence="1" id="KW-0812">Transmembrane</keyword>
<feature type="transmembrane region" description="Helical" evidence="1">
    <location>
        <begin position="7"/>
        <end position="25"/>
    </location>
</feature>
<dbReference type="OrthoDB" id="9816424at2"/>
<dbReference type="STRING" id="1079859.SAMN04515674_12052"/>
<name>A0A1I5YPM5_9BACT</name>
<dbReference type="AlphaFoldDB" id="A0A1I5YPM5"/>
<reference evidence="2 3" key="1">
    <citation type="submission" date="2016-10" db="EMBL/GenBank/DDBJ databases">
        <authorList>
            <person name="de Groot N.N."/>
        </authorList>
    </citation>
    <scope>NUCLEOTIDE SEQUENCE [LARGE SCALE GENOMIC DNA]</scope>
    <source>
        <strain evidence="3">E92,LMG 26720,CCM 7988</strain>
    </source>
</reference>
<dbReference type="InterPro" id="IPR032719">
    <property type="entry name" value="WbsX"/>
</dbReference>
<dbReference type="PANTHER" id="PTHR41244">
    <property type="entry name" value="RHAMNAN SYNTHESIS F"/>
    <property type="match status" value="1"/>
</dbReference>
<sequence length="358" mass="40580">MERSKKSIILLRIIFSGILLSYQAYSQNKPLVGAYYFDGWTGKYPYHITESLKDSFPDRKPKWGWVTSTQEIIDEQIKLAADSGISFFSFCWYYGAGNFKTEALNQALRFYLVSPQKKRLKYCLLIANHAGNEIGPTEWDQVSAEWIEKFKVDTYLKVDGKPLLIFFSINSLIKKFGTIENVHSALDNLRSAALKAGLNGVSIAVCIGPNKENIQQAESCGFDVLTGYNYHDVGIYKALNREVPIDTMRVAEQRYWNRFPKLSSLKYIPVSTLNWDPRPWANKSNGYASAPYFVGYSPNSVYKSVKGCIDWVNANPQFTTKEKIALLYAWNENGEGAWLTPGINGVNMLDGLKKAMNK</sequence>
<keyword evidence="3" id="KW-1185">Reference proteome</keyword>
<protein>
    <submittedName>
        <fullName evidence="2">Glycosyltransferase WbsX</fullName>
    </submittedName>
</protein>
<accession>A0A1I5YPM5</accession>
<evidence type="ECO:0000256" key="1">
    <source>
        <dbReference type="SAM" id="Phobius"/>
    </source>
</evidence>
<dbReference type="PANTHER" id="PTHR41244:SF1">
    <property type="entry name" value="GLYCOSYLTRANSFERASE"/>
    <property type="match status" value="1"/>
</dbReference>
<dbReference type="RefSeq" id="WP_092019626.1">
    <property type="nucleotide sequence ID" value="NZ_FOXH01000020.1"/>
</dbReference>
<keyword evidence="1" id="KW-1133">Transmembrane helix</keyword>
<evidence type="ECO:0000313" key="3">
    <source>
        <dbReference type="Proteomes" id="UP000199306"/>
    </source>
</evidence>
<dbReference type="Gene3D" id="3.20.20.80">
    <property type="entry name" value="Glycosidases"/>
    <property type="match status" value="1"/>
</dbReference>
<dbReference type="EMBL" id="FOXH01000020">
    <property type="protein sequence ID" value="SFQ46040.1"/>
    <property type="molecule type" value="Genomic_DNA"/>
</dbReference>
<dbReference type="Pfam" id="PF14307">
    <property type="entry name" value="Glyco_tran_WbsX"/>
    <property type="match status" value="1"/>
</dbReference>
<keyword evidence="2" id="KW-0808">Transferase</keyword>
<organism evidence="2 3">
    <name type="scientific">Pseudarcicella hirudinis</name>
    <dbReference type="NCBI Taxonomy" id="1079859"/>
    <lineage>
        <taxon>Bacteria</taxon>
        <taxon>Pseudomonadati</taxon>
        <taxon>Bacteroidota</taxon>
        <taxon>Cytophagia</taxon>
        <taxon>Cytophagales</taxon>
        <taxon>Flectobacillaceae</taxon>
        <taxon>Pseudarcicella</taxon>
    </lineage>
</organism>